<evidence type="ECO:0000256" key="1">
    <source>
        <dbReference type="ARBA" id="ARBA00005393"/>
    </source>
</evidence>
<reference evidence="4 5" key="1">
    <citation type="submission" date="2015-03" db="EMBL/GenBank/DDBJ databases">
        <title>Draft genome of the nematode, Opisthorchis viverrini.</title>
        <authorList>
            <person name="Mitreva M."/>
        </authorList>
    </citation>
    <scope>NUCLEOTIDE SEQUENCE [LARGE SCALE GENOMIC DNA]</scope>
    <source>
        <strain evidence="4">Khon Kaen</strain>
    </source>
</reference>
<evidence type="ECO:0000313" key="4">
    <source>
        <dbReference type="EMBL" id="OON16436.1"/>
    </source>
</evidence>
<name>A0A1S8WPR0_OPIVI</name>
<keyword evidence="5" id="KW-1185">Reference proteome</keyword>
<dbReference type="InterPro" id="IPR037035">
    <property type="entry name" value="GK-like_C_sf"/>
</dbReference>
<feature type="domain" description="MOFRL" evidence="2">
    <location>
        <begin position="534"/>
        <end position="655"/>
    </location>
</feature>
<gene>
    <name evidence="4" type="ORF">X801_07751</name>
</gene>
<dbReference type="PANTHER" id="PTHR12227:SF0">
    <property type="entry name" value="GLYCERATE KINASE"/>
    <property type="match status" value="1"/>
</dbReference>
<dbReference type="InterPro" id="IPR038614">
    <property type="entry name" value="GK_N_sf"/>
</dbReference>
<dbReference type="InterPro" id="IPR039760">
    <property type="entry name" value="MOFRL_protein"/>
</dbReference>
<dbReference type="Gene3D" id="3.40.1480.10">
    <property type="entry name" value="MOFRL domain"/>
    <property type="match status" value="1"/>
</dbReference>
<dbReference type="EMBL" id="KV897499">
    <property type="protein sequence ID" value="OON16436.1"/>
    <property type="molecule type" value="Genomic_DNA"/>
</dbReference>
<dbReference type="Pfam" id="PF05161">
    <property type="entry name" value="MOFRL"/>
    <property type="match status" value="1"/>
</dbReference>
<dbReference type="Gene3D" id="3.40.50.10180">
    <property type="entry name" value="Glycerate kinase, MOFRL-like N-terminal domain"/>
    <property type="match status" value="1"/>
</dbReference>
<evidence type="ECO:0000259" key="3">
    <source>
        <dbReference type="Pfam" id="PF13660"/>
    </source>
</evidence>
<evidence type="ECO:0000259" key="2">
    <source>
        <dbReference type="Pfam" id="PF05161"/>
    </source>
</evidence>
<evidence type="ECO:0000313" key="5">
    <source>
        <dbReference type="Proteomes" id="UP000243686"/>
    </source>
</evidence>
<dbReference type="InterPro" id="IPR025286">
    <property type="entry name" value="MOFRL_assoc_dom"/>
</dbReference>
<dbReference type="PANTHER" id="PTHR12227">
    <property type="entry name" value="GLYCERATE KINASE"/>
    <property type="match status" value="1"/>
</dbReference>
<accession>A0A1S8WPR0</accession>
<dbReference type="Pfam" id="PF13660">
    <property type="entry name" value="DUF4147"/>
    <property type="match status" value="1"/>
</dbReference>
<dbReference type="InterPro" id="IPR007835">
    <property type="entry name" value="MOFRL"/>
</dbReference>
<comment type="similarity">
    <text evidence="1">Belongs to the glycerate kinase type-2 family.</text>
</comment>
<dbReference type="SUPFAM" id="SSF82544">
    <property type="entry name" value="GckA/TtuD-like"/>
    <property type="match status" value="2"/>
</dbReference>
<dbReference type="Proteomes" id="UP000243686">
    <property type="component" value="Unassembled WGS sequence"/>
</dbReference>
<sequence length="669" mass="72490">MGNCSSGCRTIIPAKRRHHEKGLLGTSPHTRAGRSCSFLGRILVESSQEVCCENVSASHYEERSSAMTHPRSASGSSLSQIDSARNSKVKQCIRVNGSLLHVGDLSYQLTGRLVIMAIGKASLGMLRSLYDILHTKMDLAICCLPEHAGDDEDENYRQLMGIGESSFMRNPRVMLFFGDRSNLPNQDVVKGSELAYQTALSLTADDLLLVALTGGGSALLTLPKQFHNDRLTLNDLVLTTKLVSAAGADIQQLNAVRSCLDELKAGGLALAAYPAQVVTLIVSDVIGDPIQYIASGPTFIEPDTTQSQRVQRCVEILRNYDVWNKVPGKIREYLESELSGSNLGEGRHPRVINLVIGNNMVALNSAAKSVETETSASNSESQGRWVFFRRNASIQVLIDLNNSASSYQHSRYVLPIILTNEFCGDATENGRLLAELLWYTARYILKLLENDSHSLPVVPKASYKILTRFVMKMTNARTEAGKSDEKLQDLLAQLTKTATKSGSNLAQTSFVLKACLQVASTLAKAPKNAYGGIVFLLGGEATVVVPHKINPSTSVGGRCSHLALSAAIRWFELMQGSELPTSVDIGLLAGASDGLDGPAACGGGMWVSASDAICTENTYHEAEEELRRCNSYGFFRKNHIGTILPARLTNTNVMDLLIGASLVQKCHLL</sequence>
<proteinExistence type="inferred from homology"/>
<dbReference type="GO" id="GO:0005737">
    <property type="term" value="C:cytoplasm"/>
    <property type="evidence" value="ECO:0007669"/>
    <property type="project" value="TreeGrafter"/>
</dbReference>
<dbReference type="GO" id="GO:0008887">
    <property type="term" value="F:glycerate kinase activity"/>
    <property type="evidence" value="ECO:0007669"/>
    <property type="project" value="InterPro"/>
</dbReference>
<feature type="domain" description="MOFRL-associated" evidence="3">
    <location>
        <begin position="89"/>
        <end position="335"/>
    </location>
</feature>
<protein>
    <submittedName>
        <fullName evidence="4">MOFRL family protein</fullName>
    </submittedName>
</protein>
<organism evidence="4 5">
    <name type="scientific">Opisthorchis viverrini</name>
    <name type="common">Southeast Asian liver fluke</name>
    <dbReference type="NCBI Taxonomy" id="6198"/>
    <lineage>
        <taxon>Eukaryota</taxon>
        <taxon>Metazoa</taxon>
        <taxon>Spiralia</taxon>
        <taxon>Lophotrochozoa</taxon>
        <taxon>Platyhelminthes</taxon>
        <taxon>Trematoda</taxon>
        <taxon>Digenea</taxon>
        <taxon>Opisthorchiida</taxon>
        <taxon>Opisthorchiata</taxon>
        <taxon>Opisthorchiidae</taxon>
        <taxon>Opisthorchis</taxon>
    </lineage>
</organism>
<dbReference type="AlphaFoldDB" id="A0A1S8WPR0"/>